<gene>
    <name evidence="2" type="primary">ND4L</name>
</gene>
<dbReference type="Gene3D" id="1.10.287.3510">
    <property type="match status" value="1"/>
</dbReference>
<keyword evidence="1" id="KW-0472">Membrane</keyword>
<feature type="transmembrane region" description="Helical" evidence="1">
    <location>
        <begin position="57"/>
        <end position="81"/>
    </location>
</feature>
<accession>A0A224AC33</accession>
<organism evidence="2">
    <name type="scientific">Reinia echo</name>
    <dbReference type="NCBI Taxonomy" id="1885833"/>
    <lineage>
        <taxon>Eukaryota</taxon>
        <taxon>Metazoa</taxon>
        <taxon>Spiralia</taxon>
        <taxon>Lophotrochozoa</taxon>
        <taxon>Mollusca</taxon>
        <taxon>Gastropoda</taxon>
        <taxon>Heterobranchia</taxon>
        <taxon>Euthyneura</taxon>
        <taxon>Panpulmonata</taxon>
        <taxon>Eupulmonata</taxon>
        <taxon>Stylommatophora</taxon>
        <taxon>Helicina</taxon>
        <taxon>Clausilioidea</taxon>
        <taxon>Clausiliidae</taxon>
        <taxon>Phaedusinae</taxon>
        <taxon>Reinia</taxon>
    </lineage>
</organism>
<keyword evidence="2" id="KW-0496">Mitochondrion</keyword>
<keyword evidence="1" id="KW-1133">Transmembrane helix</keyword>
<dbReference type="AlphaFoldDB" id="A0A224AC33"/>
<evidence type="ECO:0000256" key="1">
    <source>
        <dbReference type="SAM" id="Phobius"/>
    </source>
</evidence>
<sequence>MFYLWSLSVLVVILLFRLQLVSKHFLSGLIVLEAISVVVLTMTLYLMTLLNSTVSGFLIILTFAVCEAAIGLSLLLCYMKLRGSDLINSNTFFN</sequence>
<protein>
    <submittedName>
        <fullName evidence="2">NADH dehydrogenase subunit 4L</fullName>
    </submittedName>
</protein>
<proteinExistence type="predicted"/>
<dbReference type="EMBL" id="LC172104">
    <property type="protein sequence ID" value="BBA10688.1"/>
    <property type="molecule type" value="Genomic_DNA"/>
</dbReference>
<geneLocation type="mitochondrion" evidence="2"/>
<evidence type="ECO:0000313" key="2">
    <source>
        <dbReference type="EMBL" id="BBA10688.1"/>
    </source>
</evidence>
<keyword evidence="1" id="KW-0812">Transmembrane</keyword>
<name>A0A224AC33_9EUPU</name>
<feature type="transmembrane region" description="Helical" evidence="1">
    <location>
        <begin position="30"/>
        <end position="50"/>
    </location>
</feature>
<reference evidence="2" key="1">
    <citation type="journal article" date="2017" name="Zool. J. Linn. Soc.">
        <title>Molecular phylogeny, frequent parallel evolution and new system of Japanese clausiliid land snails (Gastropoda: Stylommatophora).</title>
        <authorList>
            <person name="Motochin R."/>
            <person name="Wang M."/>
            <person name="Ueshima R."/>
        </authorList>
    </citation>
    <scope>NUCLEOTIDE SEQUENCE</scope>
    <source>
        <strain evidence="2">C978-2</strain>
        <tissue evidence="2">Muscle</tissue>
    </source>
</reference>